<dbReference type="PANTHER" id="PTHR43105:SF14">
    <property type="entry name" value="FORMATE DEHYDROGENASE H"/>
    <property type="match status" value="1"/>
</dbReference>
<keyword evidence="1" id="KW-0560">Oxidoreductase</keyword>
<dbReference type="EMBL" id="RXIF01000012">
    <property type="protein sequence ID" value="RZN63922.1"/>
    <property type="molecule type" value="Genomic_DNA"/>
</dbReference>
<dbReference type="NCBIfam" id="TIGR03129">
    <property type="entry name" value="one_C_dehyd_B"/>
    <property type="match status" value="1"/>
</dbReference>
<proteinExistence type="predicted"/>
<organism evidence="3 4">
    <name type="scientific">Methanoliparum thermophilum</name>
    <dbReference type="NCBI Taxonomy" id="2491083"/>
    <lineage>
        <taxon>Archaea</taxon>
        <taxon>Methanobacteriati</taxon>
        <taxon>Methanobacteriota</taxon>
        <taxon>Candidatus Methanoliparia</taxon>
        <taxon>Candidatus Methanoliparales</taxon>
        <taxon>Candidatus Methanoliparaceae</taxon>
        <taxon>Candidatus Methanoliparum</taxon>
    </lineage>
</organism>
<comment type="caution">
    <text evidence="3">The sequence shown here is derived from an EMBL/GenBank/DDBJ whole genome shotgun (WGS) entry which is preliminary data.</text>
</comment>
<feature type="domain" description="Molybdopterin oxidoreductase" evidence="2">
    <location>
        <begin position="48"/>
        <end position="409"/>
    </location>
</feature>
<dbReference type="Gene3D" id="3.40.228.10">
    <property type="entry name" value="Dimethylsulfoxide Reductase, domain 2"/>
    <property type="match status" value="2"/>
</dbReference>
<dbReference type="GO" id="GO:0016020">
    <property type="term" value="C:membrane"/>
    <property type="evidence" value="ECO:0007669"/>
    <property type="project" value="TreeGrafter"/>
</dbReference>
<dbReference type="PIRSF" id="PIRSF005646">
    <property type="entry name" value="FwdB"/>
    <property type="match status" value="1"/>
</dbReference>
<dbReference type="AlphaFoldDB" id="A0A520KQS2"/>
<evidence type="ECO:0000313" key="4">
    <source>
        <dbReference type="Proteomes" id="UP000317158"/>
    </source>
</evidence>
<evidence type="ECO:0000256" key="1">
    <source>
        <dbReference type="ARBA" id="ARBA00023002"/>
    </source>
</evidence>
<dbReference type="GO" id="GO:0018493">
    <property type="term" value="F:formylmethanofuran dehydrogenase activity"/>
    <property type="evidence" value="ECO:0007669"/>
    <property type="project" value="InterPro"/>
</dbReference>
<dbReference type="PANTHER" id="PTHR43105">
    <property type="entry name" value="RESPIRATORY NITRATE REDUCTASE"/>
    <property type="match status" value="1"/>
</dbReference>
<name>A0A520KQS2_METT2</name>
<dbReference type="GO" id="GO:0022904">
    <property type="term" value="P:respiratory electron transport chain"/>
    <property type="evidence" value="ECO:0007669"/>
    <property type="project" value="TreeGrafter"/>
</dbReference>
<dbReference type="InterPro" id="IPR050123">
    <property type="entry name" value="Prok_molybdopt-oxidoreductase"/>
</dbReference>
<protein>
    <submittedName>
        <fullName evidence="3">Formylmethanofuran dehydrogenase subunit B</fullName>
    </submittedName>
</protein>
<dbReference type="SUPFAM" id="SSF53706">
    <property type="entry name" value="Formate dehydrogenase/DMSO reductase, domains 1-3"/>
    <property type="match status" value="1"/>
</dbReference>
<gene>
    <name evidence="3" type="ORF">EF806_06755</name>
</gene>
<dbReference type="Pfam" id="PF00384">
    <property type="entry name" value="Molybdopterin"/>
    <property type="match status" value="1"/>
</dbReference>
<dbReference type="InterPro" id="IPR016457">
    <property type="entry name" value="Formylmethanofuran_DH_bsu"/>
</dbReference>
<reference evidence="3 4" key="1">
    <citation type="journal article" date="2019" name="Nat. Microbiol.">
        <title>Wide diversity of methane and short-chain alkane metabolisms in uncultured archaea.</title>
        <authorList>
            <person name="Borrel G."/>
            <person name="Adam P.S."/>
            <person name="McKay L.J."/>
            <person name="Chen L.X."/>
            <person name="Sierra-Garcia I.N."/>
            <person name="Sieber C.M."/>
            <person name="Letourneur Q."/>
            <person name="Ghozlane A."/>
            <person name="Andersen G.L."/>
            <person name="Li W.J."/>
            <person name="Hallam S.J."/>
            <person name="Muyzer G."/>
            <person name="de Oliveira V.M."/>
            <person name="Inskeep W.P."/>
            <person name="Banfield J.F."/>
            <person name="Gribaldo S."/>
        </authorList>
    </citation>
    <scope>NUCLEOTIDE SEQUENCE [LARGE SCALE GENOMIC DNA]</scope>
    <source>
        <strain evidence="3">NM1a</strain>
    </source>
</reference>
<dbReference type="InterPro" id="IPR006656">
    <property type="entry name" value="Mopterin_OxRdtase"/>
</dbReference>
<accession>A0A520KQS2</accession>
<dbReference type="Gene3D" id="3.40.50.740">
    <property type="match status" value="2"/>
</dbReference>
<dbReference type="GO" id="GO:0003954">
    <property type="term" value="F:NADH dehydrogenase activity"/>
    <property type="evidence" value="ECO:0007669"/>
    <property type="project" value="TreeGrafter"/>
</dbReference>
<evidence type="ECO:0000313" key="3">
    <source>
        <dbReference type="EMBL" id="RZN63922.1"/>
    </source>
</evidence>
<dbReference type="GO" id="GO:0015948">
    <property type="term" value="P:methanogenesis"/>
    <property type="evidence" value="ECO:0007669"/>
    <property type="project" value="InterPro"/>
</dbReference>
<dbReference type="CDD" id="cd02761">
    <property type="entry name" value="MopB_FmdB-FwdB"/>
    <property type="match status" value="1"/>
</dbReference>
<dbReference type="Proteomes" id="UP000317158">
    <property type="component" value="Unassembled WGS sequence"/>
</dbReference>
<evidence type="ECO:0000259" key="2">
    <source>
        <dbReference type="Pfam" id="PF00384"/>
    </source>
</evidence>
<sequence>MIFKNIVCSICGMACEDLIVDIDNGNITVENGCLMGNAKLQELISENRIKEPYIYGRPARWDDAIKKSAEILKNATRPLIFIGSETSTEAMHVAIEIAIHLGGIIDDCATICHGPTVMGSQDAGKPSCTLGEIKNRADLVICWGSNPTESHPRNLSTFTLFPKGYFTKKGKNDRKLVVVDPRKTKTADIADLYIKIKPGYDYVVFNALKAVLLGEDIDKSIEEMTNVSKDEILTLAEMMKSANFGVILAGLGVASSPKKNNNVRAVEQLVKELNRFTKFSILANRGHANVAGFNQICTWMTGFPYGVDFSRGYSYYNPGETTTVDLLRREEVDAIMVIGSALASHLPRKAVEYMARQPIITIDISNCPMTMISDVVIPGVMDGAECEGTFYRMDDIPLRARKFIDPPFNYTVSNEDTLKQILEEIKK</sequence>